<accession>A0A2S6NBB3</accession>
<evidence type="ECO:0000313" key="2">
    <source>
        <dbReference type="Proteomes" id="UP000239089"/>
    </source>
</evidence>
<sequence>MPLDTKATCVPLRSLALAMLVGAGFSILAGAAPALAQSAGAFSGFAGSFHGGGSVVGSDGHRERISCRARGGVSEGGQSLSQTIVCASDSYRFSINLNVVAQGGRVSGEWSETTRGVSGSISGRVSDGHFSGGVDGGTFRASVSLRASGHGLSMTLAPSDGDVSRVEVSLSR</sequence>
<dbReference type="Proteomes" id="UP000239089">
    <property type="component" value="Unassembled WGS sequence"/>
</dbReference>
<organism evidence="1 2">
    <name type="scientific">Rhodoblastus sphagnicola</name>
    <dbReference type="NCBI Taxonomy" id="333368"/>
    <lineage>
        <taxon>Bacteria</taxon>
        <taxon>Pseudomonadati</taxon>
        <taxon>Pseudomonadota</taxon>
        <taxon>Alphaproteobacteria</taxon>
        <taxon>Hyphomicrobiales</taxon>
        <taxon>Rhodoblastaceae</taxon>
        <taxon>Rhodoblastus</taxon>
    </lineage>
</organism>
<dbReference type="AlphaFoldDB" id="A0A2S6NBB3"/>
<keyword evidence="2" id="KW-1185">Reference proteome</keyword>
<dbReference type="OrthoDB" id="8137995at2"/>
<name>A0A2S6NBB3_9HYPH</name>
<evidence type="ECO:0000313" key="1">
    <source>
        <dbReference type="EMBL" id="PPQ31905.1"/>
    </source>
</evidence>
<reference evidence="1 2" key="1">
    <citation type="journal article" date="2018" name="Arch. Microbiol.">
        <title>New insights into the metabolic potential of the phototrophic purple bacterium Rhodopila globiformis DSM 161(T) from its draft genome sequence and evidence for a vanadium-dependent nitrogenase.</title>
        <authorList>
            <person name="Imhoff J.F."/>
            <person name="Rahn T."/>
            <person name="Kunzel S."/>
            <person name="Neulinger S.C."/>
        </authorList>
    </citation>
    <scope>NUCLEOTIDE SEQUENCE [LARGE SCALE GENOMIC DNA]</scope>
    <source>
        <strain evidence="1 2">DSM 16996</strain>
    </source>
</reference>
<comment type="caution">
    <text evidence="1">The sequence shown here is derived from an EMBL/GenBank/DDBJ whole genome shotgun (WGS) entry which is preliminary data.</text>
</comment>
<gene>
    <name evidence="1" type="ORF">CCR94_08005</name>
</gene>
<dbReference type="RefSeq" id="WP_104507343.1">
    <property type="nucleotide sequence ID" value="NZ_JACIGC010000004.1"/>
</dbReference>
<protein>
    <submittedName>
        <fullName evidence="1">Uncharacterized protein</fullName>
    </submittedName>
</protein>
<proteinExistence type="predicted"/>
<dbReference type="EMBL" id="NHSJ01000049">
    <property type="protein sequence ID" value="PPQ31905.1"/>
    <property type="molecule type" value="Genomic_DNA"/>
</dbReference>